<evidence type="ECO:0000256" key="3">
    <source>
        <dbReference type="ARBA" id="ARBA00023125"/>
    </source>
</evidence>
<keyword evidence="3" id="KW-0238">DNA-binding</keyword>
<dbReference type="PRINTS" id="PR00038">
    <property type="entry name" value="HTHLUXR"/>
</dbReference>
<reference evidence="9" key="1">
    <citation type="journal article" date="2019" name="Int. J. Syst. Evol. Microbiol.">
        <title>The Global Catalogue of Microorganisms (GCM) 10K type strain sequencing project: providing services to taxonomists for standard genome sequencing and annotation.</title>
        <authorList>
            <consortium name="The Broad Institute Genomics Platform"/>
            <consortium name="The Broad Institute Genome Sequencing Center for Infectious Disease"/>
            <person name="Wu L."/>
            <person name="Ma J."/>
        </authorList>
    </citation>
    <scope>NUCLEOTIDE SEQUENCE [LARGE SCALE GENOMIC DNA]</scope>
    <source>
        <strain evidence="9">JCM 3272</strain>
    </source>
</reference>
<evidence type="ECO:0000259" key="6">
    <source>
        <dbReference type="PROSITE" id="PS50043"/>
    </source>
</evidence>
<dbReference type="CDD" id="cd06170">
    <property type="entry name" value="LuxR_C_like"/>
    <property type="match status" value="1"/>
</dbReference>
<dbReference type="PROSITE" id="PS50043">
    <property type="entry name" value="HTH_LUXR_2"/>
    <property type="match status" value="1"/>
</dbReference>
<dbReference type="PANTHER" id="PTHR43214:SF24">
    <property type="entry name" value="TRANSCRIPTIONAL REGULATORY PROTEIN NARL-RELATED"/>
    <property type="match status" value="1"/>
</dbReference>
<evidence type="ECO:0000313" key="9">
    <source>
        <dbReference type="Proteomes" id="UP001501444"/>
    </source>
</evidence>
<dbReference type="RefSeq" id="WP_344613139.1">
    <property type="nucleotide sequence ID" value="NZ_BAAARV010000025.1"/>
</dbReference>
<dbReference type="CDD" id="cd17535">
    <property type="entry name" value="REC_NarL-like"/>
    <property type="match status" value="1"/>
</dbReference>
<dbReference type="SUPFAM" id="SSF52172">
    <property type="entry name" value="CheY-like"/>
    <property type="match status" value="1"/>
</dbReference>
<dbReference type="Gene3D" id="3.40.50.2300">
    <property type="match status" value="1"/>
</dbReference>
<dbReference type="PANTHER" id="PTHR43214">
    <property type="entry name" value="TWO-COMPONENT RESPONSE REGULATOR"/>
    <property type="match status" value="1"/>
</dbReference>
<feature type="modified residue" description="4-aspartylphosphate" evidence="5">
    <location>
        <position position="52"/>
    </location>
</feature>
<dbReference type="InterPro" id="IPR058245">
    <property type="entry name" value="NreC/VraR/RcsB-like_REC"/>
</dbReference>
<sequence>MRIVIAEDLLLLRDGLVRLLTDTGHTVAAAVGSAPELLAAVAAERPDLSIVDVRLPPGFRDEGLRAALEIRAADPGARVLILSQYVERAYATDLLADGRGGVGYLLKDRVTALDDFLDAIERVAAGGTAMDPEVIRQLFTRNDRNAGVSALTPREREVLGLMAQGLSNSAICAALVLAPVSVEKHITNIFAKLALAPSDDAHRRVRAVLAYLSAVNQG</sequence>
<dbReference type="SMART" id="SM00448">
    <property type="entry name" value="REC"/>
    <property type="match status" value="1"/>
</dbReference>
<keyword evidence="2" id="KW-0805">Transcription regulation</keyword>
<dbReference type="PROSITE" id="PS50110">
    <property type="entry name" value="RESPONSE_REGULATORY"/>
    <property type="match status" value="1"/>
</dbReference>
<evidence type="ECO:0000313" key="8">
    <source>
        <dbReference type="EMBL" id="GAA2345533.1"/>
    </source>
</evidence>
<evidence type="ECO:0000256" key="4">
    <source>
        <dbReference type="ARBA" id="ARBA00023163"/>
    </source>
</evidence>
<dbReference type="Proteomes" id="UP001501444">
    <property type="component" value="Unassembled WGS sequence"/>
</dbReference>
<dbReference type="Pfam" id="PF00196">
    <property type="entry name" value="GerE"/>
    <property type="match status" value="1"/>
</dbReference>
<evidence type="ECO:0000259" key="7">
    <source>
        <dbReference type="PROSITE" id="PS50110"/>
    </source>
</evidence>
<dbReference type="InterPro" id="IPR039420">
    <property type="entry name" value="WalR-like"/>
</dbReference>
<dbReference type="InterPro" id="IPR000792">
    <property type="entry name" value="Tscrpt_reg_LuxR_C"/>
</dbReference>
<dbReference type="InterPro" id="IPR001789">
    <property type="entry name" value="Sig_transdc_resp-reg_receiver"/>
</dbReference>
<keyword evidence="1 5" id="KW-0597">Phosphoprotein</keyword>
<accession>A0ABP5T4X9</accession>
<feature type="domain" description="HTH luxR-type" evidence="6">
    <location>
        <begin position="144"/>
        <end position="209"/>
    </location>
</feature>
<feature type="domain" description="Response regulatory" evidence="7">
    <location>
        <begin position="2"/>
        <end position="122"/>
    </location>
</feature>
<evidence type="ECO:0000256" key="5">
    <source>
        <dbReference type="PROSITE-ProRule" id="PRU00169"/>
    </source>
</evidence>
<evidence type="ECO:0000256" key="2">
    <source>
        <dbReference type="ARBA" id="ARBA00023015"/>
    </source>
</evidence>
<dbReference type="EMBL" id="BAAARV010000025">
    <property type="protein sequence ID" value="GAA2345533.1"/>
    <property type="molecule type" value="Genomic_DNA"/>
</dbReference>
<comment type="caution">
    <text evidence="8">The sequence shown here is derived from an EMBL/GenBank/DDBJ whole genome shotgun (WGS) entry which is preliminary data.</text>
</comment>
<name>A0ABP5T4X9_9ACTN</name>
<dbReference type="InterPro" id="IPR011006">
    <property type="entry name" value="CheY-like_superfamily"/>
</dbReference>
<protein>
    <submittedName>
        <fullName evidence="8">Response regulator transcription factor</fullName>
    </submittedName>
</protein>
<gene>
    <name evidence="8" type="ORF">GCM10010170_031730</name>
</gene>
<keyword evidence="9" id="KW-1185">Reference proteome</keyword>
<organism evidence="8 9">
    <name type="scientific">Dactylosporangium salmoneum</name>
    <dbReference type="NCBI Taxonomy" id="53361"/>
    <lineage>
        <taxon>Bacteria</taxon>
        <taxon>Bacillati</taxon>
        <taxon>Actinomycetota</taxon>
        <taxon>Actinomycetes</taxon>
        <taxon>Micromonosporales</taxon>
        <taxon>Micromonosporaceae</taxon>
        <taxon>Dactylosporangium</taxon>
    </lineage>
</organism>
<dbReference type="SMART" id="SM00421">
    <property type="entry name" value="HTH_LUXR"/>
    <property type="match status" value="1"/>
</dbReference>
<keyword evidence="4" id="KW-0804">Transcription</keyword>
<evidence type="ECO:0000256" key="1">
    <source>
        <dbReference type="ARBA" id="ARBA00022553"/>
    </source>
</evidence>
<proteinExistence type="predicted"/>
<dbReference type="Pfam" id="PF00072">
    <property type="entry name" value="Response_reg"/>
    <property type="match status" value="1"/>
</dbReference>